<dbReference type="Gene3D" id="3.80.10.10">
    <property type="entry name" value="Ribonuclease Inhibitor"/>
    <property type="match status" value="2"/>
</dbReference>
<dbReference type="GO" id="GO:0046983">
    <property type="term" value="F:protein dimerization activity"/>
    <property type="evidence" value="ECO:0007669"/>
    <property type="project" value="InterPro"/>
</dbReference>
<dbReference type="InterPro" id="IPR003657">
    <property type="entry name" value="WRKY_dom"/>
</dbReference>
<dbReference type="AlphaFoldDB" id="A0A2U1P4X0"/>
<keyword evidence="4" id="KW-0804">Transcription</keyword>
<keyword evidence="3" id="KW-0238">DNA-binding</keyword>
<dbReference type="GO" id="GO:0003700">
    <property type="term" value="F:DNA-binding transcription factor activity"/>
    <property type="evidence" value="ECO:0007669"/>
    <property type="project" value="InterPro"/>
</dbReference>
<dbReference type="InterPro" id="IPR032675">
    <property type="entry name" value="LRR_dom_sf"/>
</dbReference>
<protein>
    <submittedName>
        <fullName evidence="9">WRKY domain, Leucine-rich repeat domain, L domain-like protein</fullName>
    </submittedName>
</protein>
<name>A0A2U1P4X0_ARTAN</name>
<evidence type="ECO:0000256" key="3">
    <source>
        <dbReference type="ARBA" id="ARBA00023125"/>
    </source>
</evidence>
<evidence type="ECO:0000256" key="2">
    <source>
        <dbReference type="ARBA" id="ARBA00023015"/>
    </source>
</evidence>
<dbReference type="PROSITE" id="PS50888">
    <property type="entry name" value="BHLH"/>
    <property type="match status" value="1"/>
</dbReference>
<dbReference type="InterPro" id="IPR045239">
    <property type="entry name" value="bHLH95_bHLH"/>
</dbReference>
<reference evidence="9 10" key="1">
    <citation type="journal article" date="2018" name="Mol. Plant">
        <title>The genome of Artemisia annua provides insight into the evolution of Asteraceae family and artemisinin biosynthesis.</title>
        <authorList>
            <person name="Shen Q."/>
            <person name="Zhang L."/>
            <person name="Liao Z."/>
            <person name="Wang S."/>
            <person name="Yan T."/>
            <person name="Shi P."/>
            <person name="Liu M."/>
            <person name="Fu X."/>
            <person name="Pan Q."/>
            <person name="Wang Y."/>
            <person name="Lv Z."/>
            <person name="Lu X."/>
            <person name="Zhang F."/>
            <person name="Jiang W."/>
            <person name="Ma Y."/>
            <person name="Chen M."/>
            <person name="Hao X."/>
            <person name="Li L."/>
            <person name="Tang Y."/>
            <person name="Lv G."/>
            <person name="Zhou Y."/>
            <person name="Sun X."/>
            <person name="Brodelius P.E."/>
            <person name="Rose J.K.C."/>
            <person name="Tang K."/>
        </authorList>
    </citation>
    <scope>NUCLEOTIDE SEQUENCE [LARGE SCALE GENOMIC DNA]</scope>
    <source>
        <strain evidence="10">cv. Huhao1</strain>
        <tissue evidence="9">Leaf</tissue>
    </source>
</reference>
<dbReference type="PANTHER" id="PTHR32096:SF146">
    <property type="entry name" value="WRKY TRANSCRIPTION FACTOR 19-RELATED"/>
    <property type="match status" value="1"/>
</dbReference>
<dbReference type="InterPro" id="IPR036576">
    <property type="entry name" value="WRKY_dom_sf"/>
</dbReference>
<evidence type="ECO:0000313" key="9">
    <source>
        <dbReference type="EMBL" id="PWA80814.1"/>
    </source>
</evidence>
<dbReference type="SMART" id="SM00774">
    <property type="entry name" value="WRKY"/>
    <property type="match status" value="2"/>
</dbReference>
<dbReference type="EMBL" id="PKPP01001670">
    <property type="protein sequence ID" value="PWA80814.1"/>
    <property type="molecule type" value="Genomic_DNA"/>
</dbReference>
<evidence type="ECO:0000256" key="4">
    <source>
        <dbReference type="ARBA" id="ARBA00023163"/>
    </source>
</evidence>
<dbReference type="SUPFAM" id="SSF118290">
    <property type="entry name" value="WRKY DNA-binding domain"/>
    <property type="match status" value="2"/>
</dbReference>
<evidence type="ECO:0000256" key="5">
    <source>
        <dbReference type="ARBA" id="ARBA00023242"/>
    </source>
</evidence>
<accession>A0A2U1P4X0</accession>
<feature type="compositionally biased region" description="Basic residues" evidence="6">
    <location>
        <begin position="797"/>
        <end position="809"/>
    </location>
</feature>
<dbReference type="Proteomes" id="UP000245207">
    <property type="component" value="Unassembled WGS sequence"/>
</dbReference>
<feature type="region of interest" description="Disordered" evidence="6">
    <location>
        <begin position="790"/>
        <end position="809"/>
    </location>
</feature>
<evidence type="ECO:0000256" key="1">
    <source>
        <dbReference type="ARBA" id="ARBA00004123"/>
    </source>
</evidence>
<dbReference type="CDD" id="cd11393">
    <property type="entry name" value="bHLH_AtbHLH_like"/>
    <property type="match status" value="1"/>
</dbReference>
<dbReference type="InterPro" id="IPR011598">
    <property type="entry name" value="bHLH_dom"/>
</dbReference>
<feature type="compositionally biased region" description="Polar residues" evidence="6">
    <location>
        <begin position="627"/>
        <end position="640"/>
    </location>
</feature>
<dbReference type="OrthoDB" id="1938824at2759"/>
<keyword evidence="5" id="KW-0539">Nucleus</keyword>
<dbReference type="PROSITE" id="PS50811">
    <property type="entry name" value="WRKY"/>
    <property type="match status" value="2"/>
</dbReference>
<dbReference type="Gene3D" id="2.20.25.80">
    <property type="entry name" value="WRKY domain"/>
    <property type="match status" value="2"/>
</dbReference>
<dbReference type="InterPro" id="IPR057135">
    <property type="entry name" value="At4g27190-like_LRR"/>
</dbReference>
<dbReference type="GO" id="GO:0000976">
    <property type="term" value="F:transcription cis-regulatory region binding"/>
    <property type="evidence" value="ECO:0007669"/>
    <property type="project" value="TreeGrafter"/>
</dbReference>
<dbReference type="SUPFAM" id="SSF52058">
    <property type="entry name" value="L domain-like"/>
    <property type="match status" value="1"/>
</dbReference>
<dbReference type="PANTHER" id="PTHR32096">
    <property type="entry name" value="WRKY TRANSCRIPTION FACTOR 30-RELATED-RELATED"/>
    <property type="match status" value="1"/>
</dbReference>
<keyword evidence="2" id="KW-0805">Transcription regulation</keyword>
<dbReference type="InterPro" id="IPR044810">
    <property type="entry name" value="WRKY_plant"/>
</dbReference>
<dbReference type="Pfam" id="PF23247">
    <property type="entry name" value="LRR_RPS2"/>
    <property type="match status" value="1"/>
</dbReference>
<keyword evidence="10" id="KW-1185">Reference proteome</keyword>
<feature type="domain" description="WRKY" evidence="7">
    <location>
        <begin position="683"/>
        <end position="740"/>
    </location>
</feature>
<gene>
    <name evidence="9" type="ORF">CTI12_AA193510</name>
</gene>
<feature type="region of interest" description="Disordered" evidence="6">
    <location>
        <begin position="625"/>
        <end position="678"/>
    </location>
</feature>
<evidence type="ECO:0000259" key="8">
    <source>
        <dbReference type="PROSITE" id="PS50888"/>
    </source>
</evidence>
<feature type="domain" description="BHLH" evidence="8">
    <location>
        <begin position="796"/>
        <end position="845"/>
    </location>
</feature>
<proteinExistence type="predicted"/>
<organism evidence="9 10">
    <name type="scientific">Artemisia annua</name>
    <name type="common">Sweet wormwood</name>
    <dbReference type="NCBI Taxonomy" id="35608"/>
    <lineage>
        <taxon>Eukaryota</taxon>
        <taxon>Viridiplantae</taxon>
        <taxon>Streptophyta</taxon>
        <taxon>Embryophyta</taxon>
        <taxon>Tracheophyta</taxon>
        <taxon>Spermatophyta</taxon>
        <taxon>Magnoliopsida</taxon>
        <taxon>eudicotyledons</taxon>
        <taxon>Gunneridae</taxon>
        <taxon>Pentapetalae</taxon>
        <taxon>asterids</taxon>
        <taxon>campanulids</taxon>
        <taxon>Asterales</taxon>
        <taxon>Asteraceae</taxon>
        <taxon>Asteroideae</taxon>
        <taxon>Anthemideae</taxon>
        <taxon>Artemisiinae</taxon>
        <taxon>Artemisia</taxon>
    </lineage>
</organism>
<comment type="subcellular location">
    <subcellularLocation>
        <location evidence="1">Nucleus</location>
    </subcellularLocation>
</comment>
<evidence type="ECO:0000313" key="10">
    <source>
        <dbReference type="Proteomes" id="UP000245207"/>
    </source>
</evidence>
<comment type="caution">
    <text evidence="9">The sequence shown here is derived from an EMBL/GenBank/DDBJ whole genome shotgun (WGS) entry which is preliminary data.</text>
</comment>
<sequence>MELPPQIGALKKLKLFDLEGTELMYLPKEIGKLETLECLRVSFSTYADDQKDRSGVEHIIPRMTISKLTKLKELSISVNADNEWWEVELLEGIMGDLIFLPDLKTIKLYLPTAKALQEFLSLERYKVPIYSNLWNFRFMIGRCEELPCSVQLDIEENFLKLEKCVKFMNGDGYTDETAELVRNARALYLRRHWTIGKLPIFDMKRVKYCLLMECNEMQTLFDQEDVYAHLDKATNDEDASLASLQYLGVHFMKKLQRLSKGPISSTSLSHLRILALHSCPEMSSIFTGSLLQNMQGLTELVVEDCPKFNCLVNLEDGTPCSSGPFLQSLRRVSLIDLPELVSISGGVSIAPQLDSLLVFNCLKLDYLSIMELTRDVKEIKGEIEWWDALKYGKMTWNNVFVPLKRDGNLLDLLAQDTNSLQHFLELFTAPSHAGSILQVDQNSSRDHVDQLQIEHDVLLSNETQKMSSQDIFNSNKATQSLDAGTAVRMWEPQYPVIGKLDNEDMDCDFDVPNYKPASIKNKRRSISFITSKHQVKVNKGIEVEKALDDGYTWRKYGQKEILNAKYPRAYYRCSFGSTHGCCAKKNVQRSTEDPSVFEVMYIGYHTCPTILMTATESSCRILRTKDSSTATESDSTNTYSRFEHPKRPQMLESNKISKSGRGARLTQHVGVSPKTAGFETPPDDGYKWRRYGQREILGAKYSSSYYRCTSCSTKKRAQRSDDDPSIWEITYKGTHTCLGPSIARNFASTTESEISIIKNSDSSTITKSASVITENSVGLEFTKNMNLQSSTKELQNSKRRPSPFSKARKEKLGDRITALQVLVSPFGKTDTASVLFETCAYIRFLHEQVSVLMTPYTTKGAPLELQQKVTKRDLRNQGLCLVPVSTCEHLAGCYSNYSDFAISTSAKNPNESLAHEQLFQM</sequence>
<dbReference type="SUPFAM" id="SSF47459">
    <property type="entry name" value="HLH, helix-loop-helix DNA-binding domain"/>
    <property type="match status" value="1"/>
</dbReference>
<feature type="domain" description="WRKY" evidence="7">
    <location>
        <begin position="542"/>
        <end position="610"/>
    </location>
</feature>
<dbReference type="GO" id="GO:0005634">
    <property type="term" value="C:nucleus"/>
    <property type="evidence" value="ECO:0007669"/>
    <property type="project" value="UniProtKB-SubCell"/>
</dbReference>
<evidence type="ECO:0000259" key="7">
    <source>
        <dbReference type="PROSITE" id="PS50811"/>
    </source>
</evidence>
<dbReference type="Pfam" id="PF03106">
    <property type="entry name" value="WRKY"/>
    <property type="match status" value="2"/>
</dbReference>
<dbReference type="InterPro" id="IPR036638">
    <property type="entry name" value="HLH_DNA-bd_sf"/>
</dbReference>
<evidence type="ECO:0000256" key="6">
    <source>
        <dbReference type="SAM" id="MobiDB-lite"/>
    </source>
</evidence>